<dbReference type="Pfam" id="PF24412">
    <property type="entry name" value="DUF7546"/>
    <property type="match status" value="1"/>
</dbReference>
<keyword evidence="1" id="KW-0812">Transmembrane</keyword>
<organism evidence="2 3">
    <name type="scientific">Halobellus salinus</name>
    <dbReference type="NCBI Taxonomy" id="931585"/>
    <lineage>
        <taxon>Archaea</taxon>
        <taxon>Methanobacteriati</taxon>
        <taxon>Methanobacteriota</taxon>
        <taxon>Stenosarchaea group</taxon>
        <taxon>Halobacteria</taxon>
        <taxon>Halobacteriales</taxon>
        <taxon>Haloferacaceae</taxon>
        <taxon>Halobellus</taxon>
    </lineage>
</organism>
<feature type="transmembrane region" description="Helical" evidence="1">
    <location>
        <begin position="42"/>
        <end position="60"/>
    </location>
</feature>
<sequence length="209" mass="20596">MSAHTVREGLPSGLIVAAVGVGLLVGYTAAVDPVVRTPAQVAYPLVWVVVSGAALARYVVPAIASSSLPALAVGGGYTVVLQYTAGLLGPGSAPSSTSVHLALPGWGPAVVHTGSLVSVRLIPFLTIGYLTLGALAAVALDRTWSASGPGVLGLFACVSCTAPLIGGVAGSLGAGTVATTVSHAQYPLATGAFLVSVAGFAWLLPTAER</sequence>
<evidence type="ECO:0000313" key="3">
    <source>
        <dbReference type="Proteomes" id="UP000653099"/>
    </source>
</evidence>
<evidence type="ECO:0000256" key="1">
    <source>
        <dbReference type="SAM" id="Phobius"/>
    </source>
</evidence>
<feature type="transmembrane region" description="Helical" evidence="1">
    <location>
        <begin position="152"/>
        <end position="174"/>
    </location>
</feature>
<feature type="transmembrane region" description="Helical" evidence="1">
    <location>
        <begin position="12"/>
        <end position="30"/>
    </location>
</feature>
<reference evidence="2" key="1">
    <citation type="journal article" date="2014" name="Int. J. Syst. Evol. Microbiol.">
        <title>Complete genome sequence of Corynebacterium casei LMG S-19264T (=DSM 44701T), isolated from a smear-ripened cheese.</title>
        <authorList>
            <consortium name="US DOE Joint Genome Institute (JGI-PGF)"/>
            <person name="Walter F."/>
            <person name="Albersmeier A."/>
            <person name="Kalinowski J."/>
            <person name="Ruckert C."/>
        </authorList>
    </citation>
    <scope>NUCLEOTIDE SEQUENCE</scope>
    <source>
        <strain evidence="2">JCM 14359</strain>
    </source>
</reference>
<dbReference type="AlphaFoldDB" id="A0A830EIN6"/>
<dbReference type="Proteomes" id="UP000653099">
    <property type="component" value="Unassembled WGS sequence"/>
</dbReference>
<keyword evidence="3" id="KW-1185">Reference proteome</keyword>
<feature type="transmembrane region" description="Helical" evidence="1">
    <location>
        <begin position="67"/>
        <end position="85"/>
    </location>
</feature>
<keyword evidence="1" id="KW-1133">Transmembrane helix</keyword>
<gene>
    <name evidence="2" type="ORF">GCM10008995_24790</name>
</gene>
<dbReference type="RefSeq" id="WP_188787883.1">
    <property type="nucleotide sequence ID" value="NZ_BMOC01000018.1"/>
</dbReference>
<comment type="caution">
    <text evidence="2">The sequence shown here is derived from an EMBL/GenBank/DDBJ whole genome shotgun (WGS) entry which is preliminary data.</text>
</comment>
<feature type="transmembrane region" description="Helical" evidence="1">
    <location>
        <begin position="121"/>
        <end position="140"/>
    </location>
</feature>
<dbReference type="InterPro" id="IPR055968">
    <property type="entry name" value="DUF7546"/>
</dbReference>
<dbReference type="EMBL" id="BMOC01000018">
    <property type="protein sequence ID" value="GGJ13972.1"/>
    <property type="molecule type" value="Genomic_DNA"/>
</dbReference>
<name>A0A830EIN6_9EURY</name>
<dbReference type="OrthoDB" id="308076at2157"/>
<evidence type="ECO:0000313" key="2">
    <source>
        <dbReference type="EMBL" id="GGJ13972.1"/>
    </source>
</evidence>
<protein>
    <submittedName>
        <fullName evidence="2">Uncharacterized protein</fullName>
    </submittedName>
</protein>
<accession>A0A830EIN6</accession>
<feature type="transmembrane region" description="Helical" evidence="1">
    <location>
        <begin position="186"/>
        <end position="204"/>
    </location>
</feature>
<reference evidence="2" key="2">
    <citation type="submission" date="2020-09" db="EMBL/GenBank/DDBJ databases">
        <authorList>
            <person name="Sun Q."/>
            <person name="Ohkuma M."/>
        </authorList>
    </citation>
    <scope>NUCLEOTIDE SEQUENCE</scope>
    <source>
        <strain evidence="2">JCM 14359</strain>
    </source>
</reference>
<proteinExistence type="predicted"/>
<keyword evidence="1" id="KW-0472">Membrane</keyword>